<keyword evidence="3" id="KW-1185">Reference proteome</keyword>
<dbReference type="EMBL" id="JAUHJS010000004">
    <property type="protein sequence ID" value="MDN4165492.1"/>
    <property type="molecule type" value="Genomic_DNA"/>
</dbReference>
<dbReference type="RefSeq" id="WP_320004025.1">
    <property type="nucleotide sequence ID" value="NZ_JAUHJS010000004.1"/>
</dbReference>
<evidence type="ECO:0008006" key="4">
    <source>
        <dbReference type="Google" id="ProtNLM"/>
    </source>
</evidence>
<organism evidence="2 3">
    <name type="scientific">Shiella aurantiaca</name>
    <dbReference type="NCBI Taxonomy" id="3058365"/>
    <lineage>
        <taxon>Bacteria</taxon>
        <taxon>Pseudomonadati</taxon>
        <taxon>Bacteroidota</taxon>
        <taxon>Cytophagia</taxon>
        <taxon>Cytophagales</taxon>
        <taxon>Shiellaceae</taxon>
        <taxon>Shiella</taxon>
    </lineage>
</organism>
<evidence type="ECO:0000313" key="2">
    <source>
        <dbReference type="EMBL" id="MDN4165492.1"/>
    </source>
</evidence>
<evidence type="ECO:0000313" key="3">
    <source>
        <dbReference type="Proteomes" id="UP001168552"/>
    </source>
</evidence>
<evidence type="ECO:0000256" key="1">
    <source>
        <dbReference type="SAM" id="SignalP"/>
    </source>
</evidence>
<gene>
    <name evidence="2" type="ORF">QWY31_08270</name>
</gene>
<feature type="signal peptide" evidence="1">
    <location>
        <begin position="1"/>
        <end position="19"/>
    </location>
</feature>
<keyword evidence="1" id="KW-0732">Signal</keyword>
<reference evidence="2" key="1">
    <citation type="submission" date="2023-06" db="EMBL/GenBank/DDBJ databases">
        <title>Cytophagales bacterium Strain LB-30, isolated from soil.</title>
        <authorList>
            <person name="Liu B."/>
        </authorList>
    </citation>
    <scope>NUCLEOTIDE SEQUENCE</scope>
    <source>
        <strain evidence="2">LB-30</strain>
    </source>
</reference>
<feature type="chain" id="PRO_5047531970" description="T9SS type A sorting domain-containing protein" evidence="1">
    <location>
        <begin position="20"/>
        <end position="187"/>
    </location>
</feature>
<protein>
    <recommendedName>
        <fullName evidence="4">T9SS type A sorting domain-containing protein</fullName>
    </recommendedName>
</protein>
<accession>A0ABT8F4V1</accession>
<name>A0ABT8F4V1_9BACT</name>
<dbReference type="Proteomes" id="UP001168552">
    <property type="component" value="Unassembled WGS sequence"/>
</dbReference>
<proteinExistence type="predicted"/>
<sequence>MKTTILLGALLMVGTLAFANEKNIASVSVTNATQDGIVKLAYVSSESQSVKVSIYNQENELIFSERITEESFVRPYNLSDAGEGTYTVVVEDKNGKNASEVVYKKTALASVVHLQNVYPEEGKVFLRINNLDNDDFTVKVYNNNKLVHKQTIEDQTQWGQVYDVSKLSEGAYFEVTSTKGLEKIISL</sequence>
<comment type="caution">
    <text evidence="2">The sequence shown here is derived from an EMBL/GenBank/DDBJ whole genome shotgun (WGS) entry which is preliminary data.</text>
</comment>